<accession>A0A0D8ZY42</accession>
<evidence type="ECO:0008006" key="3">
    <source>
        <dbReference type="Google" id="ProtNLM"/>
    </source>
</evidence>
<dbReference type="Gene3D" id="3.40.50.12780">
    <property type="entry name" value="N-terminal domain of ligase-like"/>
    <property type="match status" value="1"/>
</dbReference>
<dbReference type="OrthoDB" id="580775at2"/>
<proteinExistence type="predicted"/>
<gene>
    <name evidence="1" type="ORF">UH38_00915</name>
</gene>
<keyword evidence="2" id="KW-1185">Reference proteome</keyword>
<name>A0A0D8ZY42_9CYAN</name>
<sequence length="704" mass="78447">MDGDVRLKRVLEAAAKAPGNQARFIAAGINTQVSNWYDAFLQLSPVDKQTVRQNPGLFLADARDVVYRGSTSGSRGQSFVYFAGKEWNQARIEARRQSLSWWGIDDNTPIINVASRLLPIRSVDLAIAGTIDLDFIRQLLALMRERPCVLRGYPSRLCEVASYLVSAPPVIAIICTGECLFDYQKALLQDVFQAPVINEYGCQETGISGLTCPQANRLHLDSDRCLYEIIDGQLVTTDLYNYTMPLVRYKCGDVLQLDSGCTCDRPGLTAKILGRIEDKITTLSGSKYPGEIVMPQFDGIATYQVAKTNDNRLNIAICPTDEPNLAPLGKWVNNTFGNIPVQVFVDNLQNLDNLPKRSYDDASWIDSVTQKPWANWLYQPLSFTGEGKNIAQLLQQLVASTVIVNSGIAPTTKVLLDEIIASPRDRNPALERIKARVLLFACSFLDDASLYNQAAQRADTSDRATSIDLLVPTLYLDAVNPNLNVDLEGKLDTFNVHHLLYSFELAIRKATSPIVKQRLLPSLAVLMGDLNFFASRFGVWLLAAWFELLRGKPFPQLVSVPSDDFSLAWLAWRKAIMNSEKSSYTLCQLQEAAKTPDEKARVYLEKGYGLLLAGEELNPYEWLEIIKANTTPLPDFLQHTNNIDITPWLPIVRSLCSPLLAVGDREMAYQCLVASAPPSSRISAFEQIAFQVNDKQSVIFDENM</sequence>
<protein>
    <recommendedName>
        <fullName evidence="3">AMP-dependent synthetase/ligase domain-containing protein</fullName>
    </recommendedName>
</protein>
<dbReference type="InterPro" id="IPR053158">
    <property type="entry name" value="CapK_Type1_Caps_Biosynth"/>
</dbReference>
<dbReference type="PANTHER" id="PTHR36932">
    <property type="entry name" value="CAPSULAR POLYSACCHARIDE BIOSYNTHESIS PROTEIN"/>
    <property type="match status" value="1"/>
</dbReference>
<organism evidence="1 2">
    <name type="scientific">Aliterella atlantica CENA595</name>
    <dbReference type="NCBI Taxonomy" id="1618023"/>
    <lineage>
        <taxon>Bacteria</taxon>
        <taxon>Bacillati</taxon>
        <taxon>Cyanobacteriota</taxon>
        <taxon>Cyanophyceae</taxon>
        <taxon>Chroococcidiopsidales</taxon>
        <taxon>Aliterellaceae</taxon>
        <taxon>Aliterella</taxon>
    </lineage>
</organism>
<dbReference type="AlphaFoldDB" id="A0A0D8ZY42"/>
<dbReference type="PANTHER" id="PTHR36932:SF1">
    <property type="entry name" value="CAPSULAR POLYSACCHARIDE BIOSYNTHESIS PROTEIN"/>
    <property type="match status" value="1"/>
</dbReference>
<dbReference type="Proteomes" id="UP000032452">
    <property type="component" value="Unassembled WGS sequence"/>
</dbReference>
<evidence type="ECO:0000313" key="1">
    <source>
        <dbReference type="EMBL" id="KJH73374.1"/>
    </source>
</evidence>
<dbReference type="InterPro" id="IPR042099">
    <property type="entry name" value="ANL_N_sf"/>
</dbReference>
<comment type="caution">
    <text evidence="1">The sequence shown here is derived from an EMBL/GenBank/DDBJ whole genome shotgun (WGS) entry which is preliminary data.</text>
</comment>
<dbReference type="EMBL" id="JYON01000001">
    <property type="protein sequence ID" value="KJH73374.1"/>
    <property type="molecule type" value="Genomic_DNA"/>
</dbReference>
<dbReference type="RefSeq" id="WP_045052719.1">
    <property type="nucleotide sequence ID" value="NZ_CAWMDP010000017.1"/>
</dbReference>
<dbReference type="STRING" id="1618023.UH38_00915"/>
<reference evidence="1 2" key="1">
    <citation type="submission" date="2015-02" db="EMBL/GenBank/DDBJ databases">
        <title>Draft genome of a novel marine cyanobacterium (Chroococcales) isolated from South Atlantic Ocean.</title>
        <authorList>
            <person name="Rigonato J."/>
            <person name="Alvarenga D.O."/>
            <person name="Branco L.H."/>
            <person name="Varani A.M."/>
            <person name="Brandini F.P."/>
            <person name="Fiore M.F."/>
        </authorList>
    </citation>
    <scope>NUCLEOTIDE SEQUENCE [LARGE SCALE GENOMIC DNA]</scope>
    <source>
        <strain evidence="1 2">CENA595</strain>
    </source>
</reference>
<evidence type="ECO:0000313" key="2">
    <source>
        <dbReference type="Proteomes" id="UP000032452"/>
    </source>
</evidence>